<dbReference type="Proteomes" id="UP001497444">
    <property type="component" value="Chromosome 13"/>
</dbReference>
<feature type="region of interest" description="Disordered" evidence="1">
    <location>
        <begin position="425"/>
        <end position="486"/>
    </location>
</feature>
<protein>
    <recommendedName>
        <fullName evidence="4">Transposase</fullName>
    </recommendedName>
</protein>
<dbReference type="EMBL" id="OZ020108">
    <property type="protein sequence ID" value="CAK9260911.1"/>
    <property type="molecule type" value="Genomic_DNA"/>
</dbReference>
<name>A0ABP0W3V4_9BRYO</name>
<evidence type="ECO:0000313" key="2">
    <source>
        <dbReference type="EMBL" id="CAK9260911.1"/>
    </source>
</evidence>
<evidence type="ECO:0000313" key="3">
    <source>
        <dbReference type="Proteomes" id="UP001497444"/>
    </source>
</evidence>
<reference evidence="2" key="1">
    <citation type="submission" date="2024-02" db="EMBL/GenBank/DDBJ databases">
        <authorList>
            <consortium name="ELIXIR-Norway"/>
            <consortium name="Elixir Norway"/>
        </authorList>
    </citation>
    <scope>NUCLEOTIDE SEQUENCE</scope>
</reference>
<feature type="compositionally biased region" description="Basic and acidic residues" evidence="1">
    <location>
        <begin position="432"/>
        <end position="452"/>
    </location>
</feature>
<organism evidence="2 3">
    <name type="scientific">Sphagnum jensenii</name>
    <dbReference type="NCBI Taxonomy" id="128206"/>
    <lineage>
        <taxon>Eukaryota</taxon>
        <taxon>Viridiplantae</taxon>
        <taxon>Streptophyta</taxon>
        <taxon>Embryophyta</taxon>
        <taxon>Bryophyta</taxon>
        <taxon>Sphagnophytina</taxon>
        <taxon>Sphagnopsida</taxon>
        <taxon>Sphagnales</taxon>
        <taxon>Sphagnaceae</taxon>
        <taxon>Sphagnum</taxon>
    </lineage>
</organism>
<sequence>MVVTLQGAIIGHVNMVLEVQNAHGMLDNVGTQDSGVLAKCHNVLIGRVQPHSPMGGQAPDMALDNEIEVDAQLKVGAGCRMQQRASKRAIEFEAQERKEKGLPGHKVQVTRHGKIDGACEGKDAWDGAIRSLAPRILNMAAVRVTEQDPVDMARLRLQLDGKFEYVGGELSDAGFRDCVRRYMKGERARLKRRYAQKGAKACPLGVDREQWEKLVIYWQQRDTKTKTEHMVDARGAVANKSKHRRSPSISEMAAVGLDSSGTPGYPASQSPSLFSRMTTIEKKLPEMSGQVSQVLEGMDKLNAKVEDFMQQLLACREDGVNVRNWKIVAATVNIEEVNVPARTGSPEILGVAKSLHEVLHSDLDGQGSGTTVVESATQLAPKAHHMSTGKGVGQQVDGVVPSNVPNYVLVGDDIPNYVLIGEDMGQNPNMSGKDKEVGVARKGGDCVDESNHQRPPSKKVQKKAAIMPAPEGGVSSRLRSNIGARV</sequence>
<gene>
    <name evidence="2" type="ORF">CSSPJE1EN1_LOCUS6389</name>
</gene>
<accession>A0ABP0W3V4</accession>
<evidence type="ECO:0000256" key="1">
    <source>
        <dbReference type="SAM" id="MobiDB-lite"/>
    </source>
</evidence>
<proteinExistence type="predicted"/>
<keyword evidence="3" id="KW-1185">Reference proteome</keyword>
<evidence type="ECO:0008006" key="4">
    <source>
        <dbReference type="Google" id="ProtNLM"/>
    </source>
</evidence>